<name>A0A182J5S2_ANOAO</name>
<accession>A0A182J5S2</accession>
<organism evidence="1">
    <name type="scientific">Anopheles atroparvus</name>
    <name type="common">European mosquito</name>
    <dbReference type="NCBI Taxonomy" id="41427"/>
    <lineage>
        <taxon>Eukaryota</taxon>
        <taxon>Metazoa</taxon>
        <taxon>Ecdysozoa</taxon>
        <taxon>Arthropoda</taxon>
        <taxon>Hexapoda</taxon>
        <taxon>Insecta</taxon>
        <taxon>Pterygota</taxon>
        <taxon>Neoptera</taxon>
        <taxon>Endopterygota</taxon>
        <taxon>Diptera</taxon>
        <taxon>Nematocera</taxon>
        <taxon>Culicoidea</taxon>
        <taxon>Culicidae</taxon>
        <taxon>Anophelinae</taxon>
        <taxon>Anopheles</taxon>
    </lineage>
</organism>
<dbReference type="AlphaFoldDB" id="A0A182J5S2"/>
<sequence>MFTSQAGSNRWCCCCWCCDEINRDMKGKAKDKHMAFGVDAVHPKMDAEAGEVDIFGESAVHPLPPLLHCVSSSGGGCAAGCSFRWMDRSIRRKNLRVKPKPSRLAPREVEDWCGLRFPYLI</sequence>
<reference evidence="1" key="1">
    <citation type="submission" date="2022-08" db="UniProtKB">
        <authorList>
            <consortium name="EnsemblMetazoa"/>
        </authorList>
    </citation>
    <scope>IDENTIFICATION</scope>
    <source>
        <strain evidence="1">EBRO</strain>
    </source>
</reference>
<dbReference type="EnsemblMetazoa" id="AATE011882-RA">
    <property type="protein sequence ID" value="AATE011882-PA.1"/>
    <property type="gene ID" value="AATE011882"/>
</dbReference>
<proteinExistence type="predicted"/>
<evidence type="ECO:0000313" key="1">
    <source>
        <dbReference type="EnsemblMetazoa" id="AATE011882-PA.1"/>
    </source>
</evidence>
<dbReference type="VEuPathDB" id="VectorBase:AATE011882"/>
<protein>
    <submittedName>
        <fullName evidence="1">Uncharacterized protein</fullName>
    </submittedName>
</protein>
<dbReference type="EMBL" id="AXCP01008171">
    <property type="status" value="NOT_ANNOTATED_CDS"/>
    <property type="molecule type" value="Genomic_DNA"/>
</dbReference>